<dbReference type="Gene3D" id="3.30.300.10">
    <property type="match status" value="1"/>
</dbReference>
<feature type="region of interest" description="Disordered" evidence="2">
    <location>
        <begin position="28"/>
        <end position="117"/>
    </location>
</feature>
<dbReference type="InterPro" id="IPR022629">
    <property type="entry name" value="S-AdoMet_synt_central"/>
</dbReference>
<dbReference type="GO" id="GO:0006556">
    <property type="term" value="P:S-adenosylmethionine biosynthetic process"/>
    <property type="evidence" value="ECO:0007669"/>
    <property type="project" value="InterPro"/>
</dbReference>
<dbReference type="Pfam" id="PF02772">
    <property type="entry name" value="S-AdoMet_synt_M"/>
    <property type="match status" value="1"/>
</dbReference>
<accession>A0A5B0NBU7</accession>
<name>A0A5B0NBU7_PUCGR</name>
<protein>
    <submittedName>
        <fullName evidence="4">Methionine adenosyltransferase sam2</fullName>
    </submittedName>
</protein>
<feature type="compositionally biased region" description="Polar residues" evidence="2">
    <location>
        <begin position="105"/>
        <end position="117"/>
    </location>
</feature>
<keyword evidence="4" id="KW-0808">Transferase</keyword>
<feature type="compositionally biased region" description="Basic residues" evidence="2">
    <location>
        <begin position="45"/>
        <end position="58"/>
    </location>
</feature>
<evidence type="ECO:0000256" key="2">
    <source>
        <dbReference type="SAM" id="MobiDB-lite"/>
    </source>
</evidence>
<gene>
    <name evidence="4" type="primary">SAM2_3</name>
    <name evidence="4" type="ORF">PGTUg99_013490</name>
</gene>
<keyword evidence="1" id="KW-0479">Metal-binding</keyword>
<proteinExistence type="predicted"/>
<comment type="caution">
    <text evidence="4">The sequence shown here is derived from an EMBL/GenBank/DDBJ whole genome shotgun (WGS) entry which is preliminary data.</text>
</comment>
<evidence type="ECO:0000256" key="1">
    <source>
        <dbReference type="ARBA" id="ARBA00022723"/>
    </source>
</evidence>
<evidence type="ECO:0000313" key="4">
    <source>
        <dbReference type="EMBL" id="KAA1086246.1"/>
    </source>
</evidence>
<dbReference type="EMBL" id="VDEP01000412">
    <property type="protein sequence ID" value="KAA1086246.1"/>
    <property type="molecule type" value="Genomic_DNA"/>
</dbReference>
<evidence type="ECO:0000313" key="5">
    <source>
        <dbReference type="Proteomes" id="UP000325313"/>
    </source>
</evidence>
<organism evidence="4 5">
    <name type="scientific">Puccinia graminis f. sp. tritici</name>
    <dbReference type="NCBI Taxonomy" id="56615"/>
    <lineage>
        <taxon>Eukaryota</taxon>
        <taxon>Fungi</taxon>
        <taxon>Dikarya</taxon>
        <taxon>Basidiomycota</taxon>
        <taxon>Pucciniomycotina</taxon>
        <taxon>Pucciniomycetes</taxon>
        <taxon>Pucciniales</taxon>
        <taxon>Pucciniaceae</taxon>
        <taxon>Puccinia</taxon>
    </lineage>
</organism>
<reference evidence="4 5" key="1">
    <citation type="submission" date="2019-05" db="EMBL/GenBank/DDBJ databases">
        <title>Emergence of the Ug99 lineage of the wheat stem rust pathogen through somatic hybridization.</title>
        <authorList>
            <person name="Li F."/>
            <person name="Upadhyaya N.M."/>
            <person name="Sperschneider J."/>
            <person name="Matny O."/>
            <person name="Nguyen-Phuc H."/>
            <person name="Mago R."/>
            <person name="Raley C."/>
            <person name="Miller M.E."/>
            <person name="Silverstein K.A.T."/>
            <person name="Henningsen E."/>
            <person name="Hirsch C.D."/>
            <person name="Visser B."/>
            <person name="Pretorius Z.A."/>
            <person name="Steffenson B.J."/>
            <person name="Schwessinger B."/>
            <person name="Dodds P.N."/>
            <person name="Figueroa M."/>
        </authorList>
    </citation>
    <scope>NUCLEOTIDE SEQUENCE [LARGE SCALE GENOMIC DNA]</scope>
    <source>
        <strain evidence="4 5">Ug99</strain>
    </source>
</reference>
<feature type="domain" description="S-adenosylmethionine synthetase central" evidence="3">
    <location>
        <begin position="1"/>
        <end position="34"/>
    </location>
</feature>
<sequence length="117" mass="12883">MFGYAADETAELMPLTLVLAHRLNAKLAEERRKKRGDPTGSVRTQRLKSRSSTRRRRIPAQSRRSESTPSSFPPSMPKRSPPKTSEKPSCKRLSSKSSLAICLTTKPSTTSNLPGAS</sequence>
<dbReference type="AlphaFoldDB" id="A0A5B0NBU7"/>
<dbReference type="SUPFAM" id="SSF55973">
    <property type="entry name" value="S-adenosylmethionine synthetase"/>
    <property type="match status" value="1"/>
</dbReference>
<dbReference type="InterPro" id="IPR022636">
    <property type="entry name" value="S-AdoMet_synthetase_sfam"/>
</dbReference>
<dbReference type="GO" id="GO:0046872">
    <property type="term" value="F:metal ion binding"/>
    <property type="evidence" value="ECO:0007669"/>
    <property type="project" value="UniProtKB-KW"/>
</dbReference>
<evidence type="ECO:0000259" key="3">
    <source>
        <dbReference type="Pfam" id="PF02772"/>
    </source>
</evidence>
<dbReference type="GO" id="GO:0004478">
    <property type="term" value="F:methionine adenosyltransferase activity"/>
    <property type="evidence" value="ECO:0007669"/>
    <property type="project" value="InterPro"/>
</dbReference>
<dbReference type="Proteomes" id="UP000325313">
    <property type="component" value="Unassembled WGS sequence"/>
</dbReference>